<gene>
    <name evidence="2" type="ORF">B0J13DRAFT_533676</name>
</gene>
<dbReference type="OrthoDB" id="2958217at2759"/>
<proteinExistence type="predicted"/>
<comment type="caution">
    <text evidence="2">The sequence shown here is derived from an EMBL/GenBank/DDBJ whole genome shotgun (WGS) entry which is preliminary data.</text>
</comment>
<dbReference type="InterPro" id="IPR010730">
    <property type="entry name" value="HET"/>
</dbReference>
<reference evidence="2" key="1">
    <citation type="journal article" date="2021" name="Nat. Commun.">
        <title>Genetic determinants of endophytism in the Arabidopsis root mycobiome.</title>
        <authorList>
            <person name="Mesny F."/>
            <person name="Miyauchi S."/>
            <person name="Thiergart T."/>
            <person name="Pickel B."/>
            <person name="Atanasova L."/>
            <person name="Karlsson M."/>
            <person name="Huettel B."/>
            <person name="Barry K.W."/>
            <person name="Haridas S."/>
            <person name="Chen C."/>
            <person name="Bauer D."/>
            <person name="Andreopoulos W."/>
            <person name="Pangilinan J."/>
            <person name="LaButti K."/>
            <person name="Riley R."/>
            <person name="Lipzen A."/>
            <person name="Clum A."/>
            <person name="Drula E."/>
            <person name="Henrissat B."/>
            <person name="Kohler A."/>
            <person name="Grigoriev I.V."/>
            <person name="Martin F.M."/>
            <person name="Hacquard S."/>
        </authorList>
    </citation>
    <scope>NUCLEOTIDE SEQUENCE</scope>
    <source>
        <strain evidence="2">MPI-CAGE-AT-0021</strain>
    </source>
</reference>
<name>A0A9P9D7J9_9HYPO</name>
<evidence type="ECO:0000259" key="1">
    <source>
        <dbReference type="Pfam" id="PF06985"/>
    </source>
</evidence>
<dbReference type="PANTHER" id="PTHR33112">
    <property type="entry name" value="DOMAIN PROTEIN, PUTATIVE-RELATED"/>
    <property type="match status" value="1"/>
</dbReference>
<dbReference type="Proteomes" id="UP000717696">
    <property type="component" value="Unassembled WGS sequence"/>
</dbReference>
<protein>
    <recommendedName>
        <fullName evidence="1">Heterokaryon incompatibility domain-containing protein</fullName>
    </recommendedName>
</protein>
<accession>A0A9P9D7J9</accession>
<dbReference type="EMBL" id="JAGMUU010000043">
    <property type="protein sequence ID" value="KAH7114163.1"/>
    <property type="molecule type" value="Genomic_DNA"/>
</dbReference>
<feature type="domain" description="Heterokaryon incompatibility" evidence="1">
    <location>
        <begin position="24"/>
        <end position="92"/>
    </location>
</feature>
<evidence type="ECO:0000313" key="3">
    <source>
        <dbReference type="Proteomes" id="UP000717696"/>
    </source>
</evidence>
<sequence length="119" mass="13707">MFKVIKWSYKLSNSSRDCIRNGNTETIRDAIDVTRHLGLQDLWVDSVSFIQDDEGDEDEEIARMLQIYQNATIIISAAKASHCDERFLPKRELMTAYGDFYELSWLLTARASSREGVLL</sequence>
<keyword evidence="3" id="KW-1185">Reference proteome</keyword>
<organism evidence="2 3">
    <name type="scientific">Dactylonectria estremocensis</name>
    <dbReference type="NCBI Taxonomy" id="1079267"/>
    <lineage>
        <taxon>Eukaryota</taxon>
        <taxon>Fungi</taxon>
        <taxon>Dikarya</taxon>
        <taxon>Ascomycota</taxon>
        <taxon>Pezizomycotina</taxon>
        <taxon>Sordariomycetes</taxon>
        <taxon>Hypocreomycetidae</taxon>
        <taxon>Hypocreales</taxon>
        <taxon>Nectriaceae</taxon>
        <taxon>Dactylonectria</taxon>
    </lineage>
</organism>
<dbReference type="Pfam" id="PF06985">
    <property type="entry name" value="HET"/>
    <property type="match status" value="1"/>
</dbReference>
<evidence type="ECO:0000313" key="2">
    <source>
        <dbReference type="EMBL" id="KAH7114163.1"/>
    </source>
</evidence>
<dbReference type="AlphaFoldDB" id="A0A9P9D7J9"/>
<dbReference type="PANTHER" id="PTHR33112:SF16">
    <property type="entry name" value="HETEROKARYON INCOMPATIBILITY DOMAIN-CONTAINING PROTEIN"/>
    <property type="match status" value="1"/>
</dbReference>